<dbReference type="Proteomes" id="UP000033140">
    <property type="component" value="Unassembled WGS sequence"/>
</dbReference>
<feature type="compositionally biased region" description="Pro residues" evidence="1">
    <location>
        <begin position="44"/>
        <end position="71"/>
    </location>
</feature>
<feature type="region of interest" description="Disordered" evidence="1">
    <location>
        <begin position="136"/>
        <end position="161"/>
    </location>
</feature>
<feature type="compositionally biased region" description="Low complexity" evidence="1">
    <location>
        <begin position="89"/>
        <end position="102"/>
    </location>
</feature>
<keyword evidence="3" id="KW-1185">Reference proteome</keyword>
<name>A0A0E9NNH7_SAICN</name>
<proteinExistence type="predicted"/>
<reference evidence="2 3" key="1">
    <citation type="journal article" date="2011" name="J. Gen. Appl. Microbiol.">
        <title>Draft genome sequencing of the enigmatic yeast Saitoella complicata.</title>
        <authorList>
            <person name="Nishida H."/>
            <person name="Hamamoto M."/>
            <person name="Sugiyama J."/>
        </authorList>
    </citation>
    <scope>NUCLEOTIDE SEQUENCE [LARGE SCALE GENOMIC DNA]</scope>
    <source>
        <strain evidence="2 3">NRRL Y-17804</strain>
    </source>
</reference>
<reference evidence="2 3" key="2">
    <citation type="journal article" date="2014" name="J. Gen. Appl. Microbiol.">
        <title>The early diverging ascomycetous budding yeast Saitoella complicata has three histone deacetylases belonging to the Clr6, Hos2, and Rpd3 lineages.</title>
        <authorList>
            <person name="Nishida H."/>
            <person name="Matsumoto T."/>
            <person name="Kondo S."/>
            <person name="Hamamoto M."/>
            <person name="Yoshikawa H."/>
        </authorList>
    </citation>
    <scope>NUCLEOTIDE SEQUENCE [LARGE SCALE GENOMIC DNA]</scope>
    <source>
        <strain evidence="2 3">NRRL Y-17804</strain>
    </source>
</reference>
<comment type="caution">
    <text evidence="2">The sequence shown here is derived from an EMBL/GenBank/DDBJ whole genome shotgun (WGS) entry which is preliminary data.</text>
</comment>
<protein>
    <submittedName>
        <fullName evidence="2">Uncharacterized protein</fullName>
    </submittedName>
</protein>
<evidence type="ECO:0000313" key="3">
    <source>
        <dbReference type="Proteomes" id="UP000033140"/>
    </source>
</evidence>
<gene>
    <name evidence="2" type="ORF">G7K_5476-t1</name>
</gene>
<dbReference type="AlphaFoldDB" id="A0A0E9NNH7"/>
<dbReference type="EMBL" id="BACD03000045">
    <property type="protein sequence ID" value="GAO51374.1"/>
    <property type="molecule type" value="Genomic_DNA"/>
</dbReference>
<accession>A0A0E9NNH7</accession>
<reference evidence="2 3" key="3">
    <citation type="journal article" date="2015" name="Genome Announc.">
        <title>Draft Genome Sequence of the Archiascomycetous Yeast Saitoella complicata.</title>
        <authorList>
            <person name="Yamauchi K."/>
            <person name="Kondo S."/>
            <person name="Hamamoto M."/>
            <person name="Takahashi Y."/>
            <person name="Ogura Y."/>
            <person name="Hayashi T."/>
            <person name="Nishida H."/>
        </authorList>
    </citation>
    <scope>NUCLEOTIDE SEQUENCE [LARGE SCALE GENOMIC DNA]</scope>
    <source>
        <strain evidence="2 3">NRRL Y-17804</strain>
    </source>
</reference>
<evidence type="ECO:0000313" key="2">
    <source>
        <dbReference type="EMBL" id="GAO51374.1"/>
    </source>
</evidence>
<feature type="region of interest" description="Disordered" evidence="1">
    <location>
        <begin position="36"/>
        <end position="108"/>
    </location>
</feature>
<sequence length="161" mass="17716">MVECREVHDSGKGSSTYLCPKYYYRYRYPPLEFTSFAPQHPQHIQPPPSSPPPHSHPSPLPLQNDNPPPLLLPLNLPHPRRSRLLKPRSALLLPNSSPNTNPNKDDGHHDRLCSCVVWTLDDGAVGEGGGAFEGFGDRGEDLGGGGGDHVTELVRNSWKVT</sequence>
<evidence type="ECO:0000256" key="1">
    <source>
        <dbReference type="SAM" id="MobiDB-lite"/>
    </source>
</evidence>
<organism evidence="2 3">
    <name type="scientific">Saitoella complicata (strain BCRC 22490 / CBS 7301 / JCM 7358 / NBRC 10748 / NRRL Y-17804)</name>
    <dbReference type="NCBI Taxonomy" id="698492"/>
    <lineage>
        <taxon>Eukaryota</taxon>
        <taxon>Fungi</taxon>
        <taxon>Dikarya</taxon>
        <taxon>Ascomycota</taxon>
        <taxon>Taphrinomycotina</taxon>
        <taxon>Taphrinomycotina incertae sedis</taxon>
        <taxon>Saitoella</taxon>
    </lineage>
</organism>